<dbReference type="PANTHER" id="PTHR38342:SF2">
    <property type="entry name" value="INNER MEMBRANE OR EXPORTED"/>
    <property type="match status" value="1"/>
</dbReference>
<dbReference type="SUPFAM" id="SSF103247">
    <property type="entry name" value="TT1751-like"/>
    <property type="match status" value="1"/>
</dbReference>
<sequence>MSERGLIRRSSLHGFDKTIELLTIAIEKGGMRLAAKIDHSAAARAAGLSLRGTVVLIFGNAQAGTPLMLRNQEVGIDLPLKILVWDNAEGMAHVSYNAPAWIAERHGLVGMKAMLAVLERALAEVVEGVASPDGAECPPS</sequence>
<dbReference type="OrthoDB" id="9799367at2"/>
<comment type="caution">
    <text evidence="2">The sequence shown here is derived from an EMBL/GenBank/DDBJ whole genome shotgun (WGS) entry which is preliminary data.</text>
</comment>
<organism evidence="2 3">
    <name type="scientific">Rhodanobacter spathiphylli B39</name>
    <dbReference type="NCBI Taxonomy" id="1163407"/>
    <lineage>
        <taxon>Bacteria</taxon>
        <taxon>Pseudomonadati</taxon>
        <taxon>Pseudomonadota</taxon>
        <taxon>Gammaproteobacteria</taxon>
        <taxon>Lysobacterales</taxon>
        <taxon>Rhodanobacteraceae</taxon>
        <taxon>Rhodanobacter</taxon>
    </lineage>
</organism>
<reference evidence="2 3" key="1">
    <citation type="journal article" date="2012" name="J. Bacteriol.">
        <title>Genome sequences for six rhodanobacter strains, isolated from soils and the terrestrial subsurface, with variable denitrification capabilities.</title>
        <authorList>
            <person name="Kostka J.E."/>
            <person name="Green S.J."/>
            <person name="Rishishwar L."/>
            <person name="Prakash O."/>
            <person name="Katz L.S."/>
            <person name="Marino-Ramirez L."/>
            <person name="Jordan I.K."/>
            <person name="Munk C."/>
            <person name="Ivanova N."/>
            <person name="Mikhailova N."/>
            <person name="Watson D.B."/>
            <person name="Brown S.D."/>
            <person name="Palumbo A.V."/>
            <person name="Brooks S.C."/>
        </authorList>
    </citation>
    <scope>NUCLEOTIDE SEQUENCE [LARGE SCALE GENOMIC DNA]</scope>
    <source>
        <strain evidence="2 3">B39</strain>
    </source>
</reference>
<keyword evidence="3" id="KW-1185">Reference proteome</keyword>
<evidence type="ECO:0000259" key="1">
    <source>
        <dbReference type="Pfam" id="PF03625"/>
    </source>
</evidence>
<dbReference type="InterPro" id="IPR005180">
    <property type="entry name" value="DUF302"/>
</dbReference>
<evidence type="ECO:0000313" key="2">
    <source>
        <dbReference type="EMBL" id="EIL95369.1"/>
    </source>
</evidence>
<feature type="domain" description="DUF302" evidence="1">
    <location>
        <begin position="37"/>
        <end position="99"/>
    </location>
</feature>
<protein>
    <recommendedName>
        <fullName evidence="1">DUF302 domain-containing protein</fullName>
    </recommendedName>
</protein>
<dbReference type="CDD" id="cd14797">
    <property type="entry name" value="DUF302"/>
    <property type="match status" value="1"/>
</dbReference>
<name>I4W7C8_9GAMM</name>
<dbReference type="Gene3D" id="3.30.310.70">
    <property type="entry name" value="TT1751-like domain"/>
    <property type="match status" value="1"/>
</dbReference>
<dbReference type="InterPro" id="IPR035923">
    <property type="entry name" value="TT1751-like_sf"/>
</dbReference>
<dbReference type="EMBL" id="AJXT01000003">
    <property type="protein sequence ID" value="EIL95369.1"/>
    <property type="molecule type" value="Genomic_DNA"/>
</dbReference>
<dbReference type="PATRIC" id="fig|1163407.3.peg.94"/>
<dbReference type="eggNOG" id="COG3439">
    <property type="taxonomic scope" value="Bacteria"/>
</dbReference>
<dbReference type="PANTHER" id="PTHR38342">
    <property type="entry name" value="SLR5037 PROTEIN"/>
    <property type="match status" value="1"/>
</dbReference>
<accession>I4W7C8</accession>
<dbReference type="Proteomes" id="UP000003226">
    <property type="component" value="Unassembled WGS sequence"/>
</dbReference>
<evidence type="ECO:0000313" key="3">
    <source>
        <dbReference type="Proteomes" id="UP000003226"/>
    </source>
</evidence>
<proteinExistence type="predicted"/>
<gene>
    <name evidence="2" type="ORF">UU7_00480</name>
</gene>
<dbReference type="STRING" id="1163407.UU7_00480"/>
<dbReference type="AlphaFoldDB" id="I4W7C8"/>
<dbReference type="RefSeq" id="WP_007804316.1">
    <property type="nucleotide sequence ID" value="NZ_AJXT01000003.1"/>
</dbReference>
<dbReference type="Pfam" id="PF03625">
    <property type="entry name" value="DUF302"/>
    <property type="match status" value="1"/>
</dbReference>